<evidence type="ECO:0000313" key="9">
    <source>
        <dbReference type="Proteomes" id="UP000777784"/>
    </source>
</evidence>
<feature type="transmembrane region" description="Helical" evidence="6">
    <location>
        <begin position="12"/>
        <end position="30"/>
    </location>
</feature>
<evidence type="ECO:0000256" key="5">
    <source>
        <dbReference type="ARBA" id="ARBA00023273"/>
    </source>
</evidence>
<dbReference type="NCBIfam" id="NF012200">
    <property type="entry name" value="choice_anch_D"/>
    <property type="match status" value="11"/>
</dbReference>
<name>A0A948RZ01_UNCEI</name>
<protein>
    <submittedName>
        <fullName evidence="8">Choice-of-anchor D domain-containing protein</fullName>
    </submittedName>
</protein>
<evidence type="ECO:0000256" key="3">
    <source>
        <dbReference type="ARBA" id="ARBA00022490"/>
    </source>
</evidence>
<keyword evidence="6" id="KW-0812">Transmembrane</keyword>
<dbReference type="Proteomes" id="UP000777784">
    <property type="component" value="Unassembled WGS sequence"/>
</dbReference>
<comment type="subcellular location">
    <subcellularLocation>
        <location evidence="1">Cell projection</location>
        <location evidence="1">Cilium</location>
    </subcellularLocation>
    <subcellularLocation>
        <location evidence="2">Cytoplasm</location>
    </subcellularLocation>
</comment>
<feature type="domain" description="HYDIN/VesB/CFA65-like Ig-like" evidence="7">
    <location>
        <begin position="1135"/>
        <end position="1206"/>
    </location>
</feature>
<evidence type="ECO:0000256" key="6">
    <source>
        <dbReference type="SAM" id="Phobius"/>
    </source>
</evidence>
<keyword evidence="6" id="KW-1133">Transmembrane helix</keyword>
<organism evidence="8 9">
    <name type="scientific">Eiseniibacteriota bacterium</name>
    <dbReference type="NCBI Taxonomy" id="2212470"/>
    <lineage>
        <taxon>Bacteria</taxon>
        <taxon>Candidatus Eiseniibacteriota</taxon>
    </lineage>
</organism>
<evidence type="ECO:0000313" key="8">
    <source>
        <dbReference type="EMBL" id="MBU2692218.1"/>
    </source>
</evidence>
<dbReference type="InterPro" id="IPR053879">
    <property type="entry name" value="HYDIN_VesB_CFA65-like_Ig"/>
</dbReference>
<sequence length="1542" mass="159712">MFSMKHRNQAIRQLGILTAIIGAMVIIFVACGEDKLVSSSATGTLSVQMQFVDNPAGAGKAFGNSNIALIDSIQVLVLEEDSDEIVAQAIVPVAENQNSFRISLDVPSQKNLRIRGVAIGTPADAGCGASTSGSAYTGLSAVMSVRPRCEETVPLTMNSFIPGIHITSIQGPLVNLAWGRVPGAEEYILRTFDEQCGFTDLVQADTIAMVNLNGKLLESSNEILRVRAVNAISTGTFSAPITLNELPLCLVEPAFIDFGDVNIGELSERTFTIINDGGGLLTGSVESTCDAFEIIEGAGNFELAGAESRTVTIRYLPTAAGDQDCTILTGTGCAQVQITGSGGVPGCEISTASLDFGSIKVGETADRSFTVSNIGSGIVRGSISANCNQFAVIEGAGDYVLAAQSSRTVTVRYHPSTTGSHSCAVQTGTRCGQVSLTGHATSPRCQILPAVLNFGDVVLGASKELSFRVTNTGTGILNGEIGIDCDQFEIVSGGGAFDLESLESIRITVRYAPDELGEHTCTITTGTDCSDITVTGASRNGDCRLTASNLAFGLVNVGESKDLTFGISNPGAGNLHGKVEEACEPFAIIEGAGDFDILGAGTHTVTVRYSPTADGFQACTIQTGTSCNGVRATGTAETPVCQITPAQLDFAALNVGSMRDRSFTIKNTGGGVLKGFIESNCDQFAIVRGGGDFALESLKSRTVTVRYQPTESGEHTCTILTGTECDVIPAVGTAVRPDCLIEPSEIVFDATALGDFPEKTFILTNVGTGILSGFVEVTCDDFEIIEGGGAFNLGVNDTLTVVVRYQPMVAGEHSCSILTGTTCGMIPVSGTAQGPICQIDATEFDFGELLVGETSEQTFTLSNVGMGMLTGSIITDCDQFEIVAGSGPYDLGSLQELEVTVRYQPTEIGNHSCSISTGTECGFIYITGSANSAICDVNPSILDFDNLDVGDSNELTFTLSNIGVGTLSGVIEADCEHFEIVSGGGAFDLAGGDDVVVTVRYEPTEPGDHLCIIETGTGCTVLARAGSSQPAACIVEPSAVNFGEVTVGSTKDLSFTITNGGGGNLSGSLSLSCEPFTIISGGGAFSLGSLDSREVVVRYSPTSVGNHSCTVALNGTTCGSVALTGSGTPAPLGKVTPSVLDFGVVPLGYSSELTFTLKNIGSINLSGTVTETSPHYEIIGGKGAYELAPNAQIQVTVRFKPVAYGYQSCVVQTGRYTPNVSCFGTGEADADCFLNPSTLNFGDVVVGETRNRSFTILNVGDHNFTSSVSESCPNFEILSGGGTFTLFPGDSRTVTARFSPTTVGSQNCYINTGATCGGVSCSGEGIESPPACDVNPTSLTFGMVEVGDWENRSFQITNTGGNILTGQPVIIGSSYFTIISGGGPYSLGAGQSAYVTIRYQPFVEGAHTCNVSVGTSCSMVACSGEAEDGPICHVEPTLVDFGEVKINPWTPTSGKTDTFVISNLGGGTLTGSVTMPAGCVSFSILSGGGSFSLGAGQFRVVTVRFRPQGGYGEYECTVDTGTDCDDVTLKGIAIPWSTFSGN</sequence>
<evidence type="ECO:0000256" key="4">
    <source>
        <dbReference type="ARBA" id="ARBA00023069"/>
    </source>
</evidence>
<keyword evidence="4" id="KW-0969">Cilium</keyword>
<dbReference type="InterPro" id="IPR013783">
    <property type="entry name" value="Ig-like_fold"/>
</dbReference>
<proteinExistence type="predicted"/>
<dbReference type="PANTHER" id="PTHR45912">
    <property type="entry name" value="CILIA- AND FLAGELLA-ASSOCIATED PROTEIN 47"/>
    <property type="match status" value="1"/>
</dbReference>
<feature type="domain" description="HYDIN/VesB/CFA65-like Ig-like" evidence="7">
    <location>
        <begin position="350"/>
        <end position="424"/>
    </location>
</feature>
<comment type="caution">
    <text evidence="8">The sequence shown here is derived from an EMBL/GenBank/DDBJ whole genome shotgun (WGS) entry which is preliminary data.</text>
</comment>
<evidence type="ECO:0000259" key="7">
    <source>
        <dbReference type="Pfam" id="PF22544"/>
    </source>
</evidence>
<reference evidence="8" key="1">
    <citation type="submission" date="2021-05" db="EMBL/GenBank/DDBJ databases">
        <title>Energy efficiency and biological interactions define the core microbiome of deep oligotrophic groundwater.</title>
        <authorList>
            <person name="Mehrshad M."/>
            <person name="Lopez-Fernandez M."/>
            <person name="Bell E."/>
            <person name="Bernier-Latmani R."/>
            <person name="Bertilsson S."/>
            <person name="Dopson M."/>
        </authorList>
    </citation>
    <scope>NUCLEOTIDE SEQUENCE</scope>
    <source>
        <strain evidence="8">Modern_marine.mb.64</strain>
    </source>
</reference>
<dbReference type="Gene3D" id="2.60.40.10">
    <property type="entry name" value="Immunoglobulins"/>
    <property type="match status" value="13"/>
</dbReference>
<dbReference type="PROSITE" id="PS51257">
    <property type="entry name" value="PROKAR_LIPOPROTEIN"/>
    <property type="match status" value="1"/>
</dbReference>
<feature type="domain" description="HYDIN/VesB/CFA65-like Ig-like" evidence="7">
    <location>
        <begin position="1234"/>
        <end position="1307"/>
    </location>
</feature>
<accession>A0A948RZ01</accession>
<dbReference type="Pfam" id="PF22544">
    <property type="entry name" value="HYDIN_VesB_CFA65-like_Ig"/>
    <property type="match status" value="4"/>
</dbReference>
<keyword evidence="6" id="KW-0472">Membrane</keyword>
<dbReference type="PANTHER" id="PTHR45912:SF3">
    <property type="entry name" value="CILIA- AND FLAGELLA-ASSOCIATED PROTEIN 47"/>
    <property type="match status" value="1"/>
</dbReference>
<keyword evidence="5" id="KW-0966">Cell projection</keyword>
<dbReference type="GO" id="GO:0005737">
    <property type="term" value="C:cytoplasm"/>
    <property type="evidence" value="ECO:0007669"/>
    <property type="project" value="UniProtKB-SubCell"/>
</dbReference>
<evidence type="ECO:0000256" key="2">
    <source>
        <dbReference type="ARBA" id="ARBA00004496"/>
    </source>
</evidence>
<keyword evidence="3" id="KW-0963">Cytoplasm</keyword>
<evidence type="ECO:0000256" key="1">
    <source>
        <dbReference type="ARBA" id="ARBA00004138"/>
    </source>
</evidence>
<gene>
    <name evidence="8" type="ORF">KJ970_14950</name>
</gene>
<dbReference type="EMBL" id="JAHJDP010000087">
    <property type="protein sequence ID" value="MBU2692218.1"/>
    <property type="molecule type" value="Genomic_DNA"/>
</dbReference>
<feature type="domain" description="HYDIN/VesB/CFA65-like Ig-like" evidence="7">
    <location>
        <begin position="836"/>
        <end position="917"/>
    </location>
</feature>